<keyword evidence="5" id="KW-0408">Iron</keyword>
<evidence type="ECO:0000256" key="3">
    <source>
        <dbReference type="ARBA" id="ARBA00022723"/>
    </source>
</evidence>
<feature type="domain" description="Iron-binding zinc finger CDGSH type" evidence="8">
    <location>
        <begin position="46"/>
        <end position="80"/>
    </location>
</feature>
<sequence>MEKKGDICTTICNTLNNEKRIKKRFYAKDHLSKSMVNLHIQKDNPNIIDAFDLEDNVFCHCWKSKKFPFYDAAHTKHSEETGDNVGPLIIKIKETSSSLHGSVAEC</sequence>
<keyword evidence="4" id="KW-0472">Membrane</keyword>
<keyword evidence="6" id="KW-0411">Iron-sulfur</keyword>
<proteinExistence type="predicted"/>
<dbReference type="SMART" id="SM00704">
    <property type="entry name" value="ZnF_CDGSH"/>
    <property type="match status" value="1"/>
</dbReference>
<evidence type="ECO:0000256" key="6">
    <source>
        <dbReference type="ARBA" id="ARBA00023014"/>
    </source>
</evidence>
<reference evidence="9 10" key="1">
    <citation type="journal article" date="2013" name="Nat. Commun.">
        <title>Genome analysis reveals insights into physiology and longevity of the Brandt's bat Myotis brandtii.</title>
        <authorList>
            <person name="Seim I."/>
            <person name="Fang X."/>
            <person name="Xiong Z."/>
            <person name="Lobanov A.V."/>
            <person name="Huang Z."/>
            <person name="Ma S."/>
            <person name="Feng Y."/>
            <person name="Turanov A.A."/>
            <person name="Zhu Y."/>
            <person name="Lenz T.L."/>
            <person name="Gerashchenko M.V."/>
            <person name="Fan D."/>
            <person name="Hee Yim S."/>
            <person name="Yao X."/>
            <person name="Jordan D."/>
            <person name="Xiong Y."/>
            <person name="Ma Y."/>
            <person name="Lyapunov A.N."/>
            <person name="Chen G."/>
            <person name="Kulakova O.I."/>
            <person name="Sun Y."/>
            <person name="Lee S.G."/>
            <person name="Bronson R.T."/>
            <person name="Moskalev A.A."/>
            <person name="Sunyaev S.R."/>
            <person name="Zhang G."/>
            <person name="Krogh A."/>
            <person name="Wang J."/>
            <person name="Gladyshev V.N."/>
        </authorList>
    </citation>
    <scope>NUCLEOTIDE SEQUENCE [LARGE SCALE GENOMIC DNA]</scope>
</reference>
<keyword evidence="2" id="KW-0001">2Fe-2S</keyword>
<dbReference type="EMBL" id="KE162646">
    <property type="protein sequence ID" value="EPQ09140.1"/>
    <property type="molecule type" value="Genomic_DNA"/>
</dbReference>
<protein>
    <submittedName>
        <fullName evidence="9">CDGSH iron-sulfur domain-containing protein 1</fullName>
    </submittedName>
</protein>
<gene>
    <name evidence="9" type="ORF">D623_10007703</name>
</gene>
<accession>S7MZU8</accession>
<dbReference type="GO" id="GO:0005741">
    <property type="term" value="C:mitochondrial outer membrane"/>
    <property type="evidence" value="ECO:0007669"/>
    <property type="project" value="UniProtKB-SubCell"/>
</dbReference>
<keyword evidence="10" id="KW-1185">Reference proteome</keyword>
<dbReference type="GO" id="GO:0046872">
    <property type="term" value="F:metal ion binding"/>
    <property type="evidence" value="ECO:0007669"/>
    <property type="project" value="UniProtKB-KW"/>
</dbReference>
<evidence type="ECO:0000256" key="5">
    <source>
        <dbReference type="ARBA" id="ARBA00023004"/>
    </source>
</evidence>
<evidence type="ECO:0000256" key="4">
    <source>
        <dbReference type="ARBA" id="ARBA00022787"/>
    </source>
</evidence>
<dbReference type="PANTHER" id="PTHR13680">
    <property type="entry name" value="CDGSH IRON-SULFUR DOMAIN-CONTAINING PROTEIN 1"/>
    <property type="match status" value="1"/>
</dbReference>
<dbReference type="Proteomes" id="UP000052978">
    <property type="component" value="Unassembled WGS sequence"/>
</dbReference>
<evidence type="ECO:0000256" key="7">
    <source>
        <dbReference type="ARBA" id="ARBA00034078"/>
    </source>
</evidence>
<dbReference type="Gene3D" id="3.40.5.90">
    <property type="entry name" value="CDGSH iron-sulfur domain, mitoNEET-type"/>
    <property type="match status" value="1"/>
</dbReference>
<comment type="subcellular location">
    <subcellularLocation>
        <location evidence="1">Mitochondrion outer membrane</location>
        <topology evidence="1">Single-pass membrane protein</topology>
    </subcellularLocation>
</comment>
<dbReference type="GO" id="GO:0051537">
    <property type="term" value="F:2 iron, 2 sulfur cluster binding"/>
    <property type="evidence" value="ECO:0007669"/>
    <property type="project" value="UniProtKB-KW"/>
</dbReference>
<evidence type="ECO:0000313" key="10">
    <source>
        <dbReference type="Proteomes" id="UP000052978"/>
    </source>
</evidence>
<keyword evidence="4" id="KW-0496">Mitochondrion</keyword>
<dbReference type="InterPro" id="IPR045131">
    <property type="entry name" value="CISD1/2"/>
</dbReference>
<name>S7MZU8_MYOBR</name>
<dbReference type="GO" id="GO:0010506">
    <property type="term" value="P:regulation of autophagy"/>
    <property type="evidence" value="ECO:0007669"/>
    <property type="project" value="InterPro"/>
</dbReference>
<evidence type="ECO:0000256" key="1">
    <source>
        <dbReference type="ARBA" id="ARBA00004572"/>
    </source>
</evidence>
<organism evidence="9 10">
    <name type="scientific">Myotis brandtii</name>
    <name type="common">Brandt's bat</name>
    <dbReference type="NCBI Taxonomy" id="109478"/>
    <lineage>
        <taxon>Eukaryota</taxon>
        <taxon>Metazoa</taxon>
        <taxon>Chordata</taxon>
        <taxon>Craniata</taxon>
        <taxon>Vertebrata</taxon>
        <taxon>Euteleostomi</taxon>
        <taxon>Mammalia</taxon>
        <taxon>Eutheria</taxon>
        <taxon>Laurasiatheria</taxon>
        <taxon>Chiroptera</taxon>
        <taxon>Yangochiroptera</taxon>
        <taxon>Vespertilionidae</taxon>
        <taxon>Myotis</taxon>
    </lineage>
</organism>
<evidence type="ECO:0000259" key="8">
    <source>
        <dbReference type="SMART" id="SM00704"/>
    </source>
</evidence>
<dbReference type="AlphaFoldDB" id="S7MZU8"/>
<evidence type="ECO:0000256" key="2">
    <source>
        <dbReference type="ARBA" id="ARBA00022714"/>
    </source>
</evidence>
<comment type="cofactor">
    <cofactor evidence="7">
        <name>[2Fe-2S] cluster</name>
        <dbReference type="ChEBI" id="CHEBI:190135"/>
    </cofactor>
</comment>
<keyword evidence="3" id="KW-0479">Metal-binding</keyword>
<keyword evidence="4" id="KW-1000">Mitochondrion outer membrane</keyword>
<evidence type="ECO:0000313" key="9">
    <source>
        <dbReference type="EMBL" id="EPQ09140.1"/>
    </source>
</evidence>
<dbReference type="InterPro" id="IPR042216">
    <property type="entry name" value="MitoNEET_CISD"/>
</dbReference>
<dbReference type="FunFam" id="3.40.5.90:FF:000001">
    <property type="entry name" value="CDGSH iron-sulfur domain-containing protein 1"/>
    <property type="match status" value="1"/>
</dbReference>
<dbReference type="PANTHER" id="PTHR13680:SF5">
    <property type="entry name" value="CDGSH IRON-SULFUR DOMAIN-CONTAINING PROTEIN 1"/>
    <property type="match status" value="1"/>
</dbReference>
<dbReference type="InterPro" id="IPR018967">
    <property type="entry name" value="FeS-contain_CDGSH-typ"/>
</dbReference>